<evidence type="ECO:0000313" key="2">
    <source>
        <dbReference type="Proteomes" id="UP000007879"/>
    </source>
</evidence>
<sequence length="245" mass="27895">MAARRLISQDNQLGIMVKKRFQSKTNFSVSIASFVTTPKNMVNPLQGFVYQVTTSDGERMECFVDHDSAQTLTSFCKVLRRFHPEIPILNDKLQESLWVEYIFDKTRAFCQDPDRRRQTVVTCLGRQPNSAVWVFGPNVQLNERGRLIAEDQRKYYWVPNYTPLTDLSRTLSPAEIHLPLSRQALITLLETGRQCLGSNFMSCYAAIAGSVVLFHYETIMEAQAECPVILGQTAHTNGSTIHAWE</sequence>
<dbReference type="GeneID" id="109587333"/>
<organism evidence="1 2">
    <name type="scientific">Amphimedon queenslandica</name>
    <name type="common">Sponge</name>
    <dbReference type="NCBI Taxonomy" id="400682"/>
    <lineage>
        <taxon>Eukaryota</taxon>
        <taxon>Metazoa</taxon>
        <taxon>Porifera</taxon>
        <taxon>Demospongiae</taxon>
        <taxon>Heteroscleromorpha</taxon>
        <taxon>Haplosclerida</taxon>
        <taxon>Niphatidae</taxon>
        <taxon>Amphimedon</taxon>
    </lineage>
</organism>
<reference evidence="1" key="2">
    <citation type="submission" date="2024-06" db="UniProtKB">
        <authorList>
            <consortium name="EnsemblMetazoa"/>
        </authorList>
    </citation>
    <scope>IDENTIFICATION</scope>
</reference>
<accession>A0AAN0JQN3</accession>
<dbReference type="Proteomes" id="UP000007879">
    <property type="component" value="Unassembled WGS sequence"/>
</dbReference>
<dbReference type="RefSeq" id="XP_019859133.1">
    <property type="nucleotide sequence ID" value="XM_020003574.1"/>
</dbReference>
<keyword evidence="2" id="KW-1185">Reference proteome</keyword>
<dbReference type="AlphaFoldDB" id="A0AAN0JQN3"/>
<reference evidence="2" key="1">
    <citation type="journal article" date="2010" name="Nature">
        <title>The Amphimedon queenslandica genome and the evolution of animal complexity.</title>
        <authorList>
            <person name="Srivastava M."/>
            <person name="Simakov O."/>
            <person name="Chapman J."/>
            <person name="Fahey B."/>
            <person name="Gauthier M.E."/>
            <person name="Mitros T."/>
            <person name="Richards G.S."/>
            <person name="Conaco C."/>
            <person name="Dacre M."/>
            <person name="Hellsten U."/>
            <person name="Larroux C."/>
            <person name="Putnam N.H."/>
            <person name="Stanke M."/>
            <person name="Adamska M."/>
            <person name="Darling A."/>
            <person name="Degnan S.M."/>
            <person name="Oakley T.H."/>
            <person name="Plachetzki D.C."/>
            <person name="Zhai Y."/>
            <person name="Adamski M."/>
            <person name="Calcino A."/>
            <person name="Cummins S.F."/>
            <person name="Goodstein D.M."/>
            <person name="Harris C."/>
            <person name="Jackson D.J."/>
            <person name="Leys S.P."/>
            <person name="Shu S."/>
            <person name="Woodcroft B.J."/>
            <person name="Vervoort M."/>
            <person name="Kosik K.S."/>
            <person name="Manning G."/>
            <person name="Degnan B.M."/>
            <person name="Rokhsar D.S."/>
        </authorList>
    </citation>
    <scope>NUCLEOTIDE SEQUENCE [LARGE SCALE GENOMIC DNA]</scope>
</reference>
<dbReference type="KEGG" id="aqu:109587333"/>
<evidence type="ECO:0000313" key="1">
    <source>
        <dbReference type="EnsemblMetazoa" id="XP_019859133.1"/>
    </source>
</evidence>
<name>A0AAN0JQN3_AMPQE</name>
<protein>
    <submittedName>
        <fullName evidence="1">Uncharacterized protein</fullName>
    </submittedName>
</protein>
<dbReference type="EnsemblMetazoa" id="XM_020003574.1">
    <property type="protein sequence ID" value="XP_019859133.1"/>
    <property type="gene ID" value="LOC109587333"/>
</dbReference>
<proteinExistence type="predicted"/>